<protein>
    <submittedName>
        <fullName evidence="2">Uncharacterized protein</fullName>
    </submittedName>
</protein>
<comment type="caution">
    <text evidence="2">The sequence shown here is derived from an EMBL/GenBank/DDBJ whole genome shotgun (WGS) entry which is preliminary data.</text>
</comment>
<dbReference type="EMBL" id="JASCTH010000018">
    <property type="protein sequence ID" value="MDI6102172.1"/>
    <property type="molecule type" value="Genomic_DNA"/>
</dbReference>
<evidence type="ECO:0000256" key="1">
    <source>
        <dbReference type="SAM" id="SignalP"/>
    </source>
</evidence>
<accession>A0ABT6WR13</accession>
<organism evidence="2 3">
    <name type="scientific">Actinoplanes sandaracinus</name>
    <dbReference type="NCBI Taxonomy" id="3045177"/>
    <lineage>
        <taxon>Bacteria</taxon>
        <taxon>Bacillati</taxon>
        <taxon>Actinomycetota</taxon>
        <taxon>Actinomycetes</taxon>
        <taxon>Micromonosporales</taxon>
        <taxon>Micromonosporaceae</taxon>
        <taxon>Actinoplanes</taxon>
    </lineage>
</organism>
<feature type="chain" id="PRO_5045918484" evidence="1">
    <location>
        <begin position="21"/>
        <end position="127"/>
    </location>
</feature>
<proteinExistence type="predicted"/>
<sequence>MRTTAGVLHGIVKMLAAAQAAAGADCVDQFGQPRDGDTLTAGAAVSGNVDLPEGQQVWLLWFHGAGNAYHMVGSCRAGRTFTCGDLGLESGGDDSTLVVVVVDQGAGRSLSAGSPGMRCPPMWHVVR</sequence>
<feature type="signal peptide" evidence="1">
    <location>
        <begin position="1"/>
        <end position="20"/>
    </location>
</feature>
<dbReference type="RefSeq" id="WP_282763192.1">
    <property type="nucleotide sequence ID" value="NZ_JASCTH010000018.1"/>
</dbReference>
<keyword evidence="3" id="KW-1185">Reference proteome</keyword>
<dbReference type="Proteomes" id="UP001241758">
    <property type="component" value="Unassembled WGS sequence"/>
</dbReference>
<keyword evidence="1" id="KW-0732">Signal</keyword>
<evidence type="ECO:0000313" key="3">
    <source>
        <dbReference type="Proteomes" id="UP001241758"/>
    </source>
</evidence>
<reference evidence="2 3" key="1">
    <citation type="submission" date="2023-05" db="EMBL/GenBank/DDBJ databases">
        <title>Actinoplanes sp. NEAU-A12 genome sequencing.</title>
        <authorList>
            <person name="Wang Z.-S."/>
        </authorList>
    </citation>
    <scope>NUCLEOTIDE SEQUENCE [LARGE SCALE GENOMIC DNA]</scope>
    <source>
        <strain evidence="2 3">NEAU-A12</strain>
    </source>
</reference>
<name>A0ABT6WR13_9ACTN</name>
<evidence type="ECO:0000313" key="2">
    <source>
        <dbReference type="EMBL" id="MDI6102172.1"/>
    </source>
</evidence>
<gene>
    <name evidence="2" type="ORF">QLQ12_26490</name>
</gene>